<dbReference type="Gene3D" id="1.20.144.10">
    <property type="entry name" value="Phosphatidic acid phosphatase type 2/haloperoxidase"/>
    <property type="match status" value="1"/>
</dbReference>
<feature type="domain" description="Phosphatidic acid phosphatase type 2/haloperoxidase" evidence="2">
    <location>
        <begin position="101"/>
        <end position="218"/>
    </location>
</feature>
<dbReference type="RefSeq" id="WP_047764078.1">
    <property type="nucleotide sequence ID" value="NZ_LAQL01000006.1"/>
</dbReference>
<name>A0A0H2MF76_9PROT</name>
<dbReference type="SMART" id="SM00014">
    <property type="entry name" value="acidPPc"/>
    <property type="match status" value="1"/>
</dbReference>
<dbReference type="InterPro" id="IPR000326">
    <property type="entry name" value="PAP2/HPO"/>
</dbReference>
<organism evidence="3 4">
    <name type="scientific">Kiloniella spongiae</name>
    <dbReference type="NCBI Taxonomy" id="1489064"/>
    <lineage>
        <taxon>Bacteria</taxon>
        <taxon>Pseudomonadati</taxon>
        <taxon>Pseudomonadota</taxon>
        <taxon>Alphaproteobacteria</taxon>
        <taxon>Rhodospirillales</taxon>
        <taxon>Kiloniellaceae</taxon>
        <taxon>Kiloniella</taxon>
    </lineage>
</organism>
<gene>
    <name evidence="3" type="ORF">WH96_10415</name>
</gene>
<dbReference type="Proteomes" id="UP000035444">
    <property type="component" value="Unassembled WGS sequence"/>
</dbReference>
<feature type="transmembrane region" description="Helical" evidence="1">
    <location>
        <begin position="12"/>
        <end position="31"/>
    </location>
</feature>
<keyword evidence="4" id="KW-1185">Reference proteome</keyword>
<evidence type="ECO:0000313" key="4">
    <source>
        <dbReference type="Proteomes" id="UP000035444"/>
    </source>
</evidence>
<feature type="transmembrane region" description="Helical" evidence="1">
    <location>
        <begin position="100"/>
        <end position="119"/>
    </location>
</feature>
<dbReference type="Pfam" id="PF01569">
    <property type="entry name" value="PAP2"/>
    <property type="match status" value="1"/>
</dbReference>
<protein>
    <recommendedName>
        <fullName evidence="2">Phosphatidic acid phosphatase type 2/haloperoxidase domain-containing protein</fullName>
    </recommendedName>
</protein>
<dbReference type="AlphaFoldDB" id="A0A0H2MF76"/>
<keyword evidence="1" id="KW-1133">Transmembrane helix</keyword>
<dbReference type="InterPro" id="IPR036938">
    <property type="entry name" value="PAP2/HPO_sf"/>
</dbReference>
<comment type="caution">
    <text evidence="3">The sequence shown here is derived from an EMBL/GenBank/DDBJ whole genome shotgun (WGS) entry which is preliminary data.</text>
</comment>
<evidence type="ECO:0000259" key="2">
    <source>
        <dbReference type="SMART" id="SM00014"/>
    </source>
</evidence>
<accession>A0A0H2MF76</accession>
<dbReference type="CDD" id="cd01610">
    <property type="entry name" value="PAP2_like"/>
    <property type="match status" value="1"/>
</dbReference>
<feature type="transmembrane region" description="Helical" evidence="1">
    <location>
        <begin position="160"/>
        <end position="187"/>
    </location>
</feature>
<evidence type="ECO:0000313" key="3">
    <source>
        <dbReference type="EMBL" id="KLN60866.1"/>
    </source>
</evidence>
<proteinExistence type="predicted"/>
<dbReference type="STRING" id="1489064.WH96_10415"/>
<dbReference type="SUPFAM" id="SSF48317">
    <property type="entry name" value="Acid phosphatase/Vanadium-dependent haloperoxidase"/>
    <property type="match status" value="1"/>
</dbReference>
<dbReference type="EMBL" id="LAQL01000006">
    <property type="protein sequence ID" value="KLN60866.1"/>
    <property type="molecule type" value="Genomic_DNA"/>
</dbReference>
<keyword evidence="1" id="KW-0472">Membrane</keyword>
<feature type="transmembrane region" description="Helical" evidence="1">
    <location>
        <begin position="199"/>
        <end position="220"/>
    </location>
</feature>
<evidence type="ECO:0000256" key="1">
    <source>
        <dbReference type="SAM" id="Phobius"/>
    </source>
</evidence>
<feature type="transmembrane region" description="Helical" evidence="1">
    <location>
        <begin position="69"/>
        <end position="88"/>
    </location>
</feature>
<sequence>MNNSDQNLSSWNIKKLFLGNVIIGLVVYFSIDQGFKTPWDEQIFFYLNGSLQEGRSLWNNYWAFTNSKIFDSLSGLFLASICLWYVLLNRQTSFQERFARVCLLIISVVITMIIISRGFELYYHQSPSQVLTPFVNINDLVSWIEVKTGTRKSFPSDHAAISFISVIFMWRYFGTSYGILVSFFALINASPRLVGGGHWFGDVAVGGVFLAVLVTIWMIYTPMLNITRWTVNWIFSKEPLASFSQTWK</sequence>
<keyword evidence="1" id="KW-0812">Transmembrane</keyword>
<reference evidence="3 4" key="1">
    <citation type="submission" date="2015-03" db="EMBL/GenBank/DDBJ databases">
        <title>Genome Sequence of Kiloniella spongiae MEBiC09566, isolated from a marine sponge.</title>
        <authorList>
            <person name="Shao Z."/>
            <person name="Wang L."/>
            <person name="Li X."/>
        </authorList>
    </citation>
    <scope>NUCLEOTIDE SEQUENCE [LARGE SCALE GENOMIC DNA]</scope>
    <source>
        <strain evidence="3 4">MEBiC09566</strain>
    </source>
</reference>